<dbReference type="Gene3D" id="3.10.450.50">
    <property type="match status" value="1"/>
</dbReference>
<dbReference type="PANTHER" id="PTHR46623:SF6">
    <property type="entry name" value="ALPHA_BETA-HYDROLASES SUPERFAMILY PROTEIN"/>
    <property type="match status" value="1"/>
</dbReference>
<organism evidence="2 3">
    <name type="scientific">Pseudomonas serbiensis</name>
    <dbReference type="NCBI Taxonomy" id="3064350"/>
    <lineage>
        <taxon>Bacteria</taxon>
        <taxon>Pseudomonadati</taxon>
        <taxon>Pseudomonadota</taxon>
        <taxon>Gammaproteobacteria</taxon>
        <taxon>Pseudomonadales</taxon>
        <taxon>Pseudomonadaceae</taxon>
        <taxon>Pseudomonas</taxon>
    </lineage>
</organism>
<dbReference type="EC" id="3.1.-.-" evidence="2"/>
<dbReference type="Gene3D" id="3.40.50.1820">
    <property type="entry name" value="alpha/beta hydrolase"/>
    <property type="match status" value="1"/>
</dbReference>
<dbReference type="Pfam" id="PF01738">
    <property type="entry name" value="DLH"/>
    <property type="match status" value="1"/>
</dbReference>
<reference evidence="2 3" key="1">
    <citation type="submission" date="2023-07" db="EMBL/GenBank/DDBJ databases">
        <title>Identification of four novel Pseudomonas species associated with bacterial leaf spot of cucurbits.</title>
        <authorList>
            <person name="Fullem K.R."/>
        </authorList>
    </citation>
    <scope>NUCLEOTIDE SEQUENCE [LARGE SCALE GENOMIC DNA]</scope>
    <source>
        <strain evidence="2 3">KFB 138</strain>
    </source>
</reference>
<keyword evidence="2" id="KW-0378">Hydrolase</keyword>
<gene>
    <name evidence="2" type="ORF">Q6A51_02700</name>
</gene>
<evidence type="ECO:0000313" key="3">
    <source>
        <dbReference type="Proteomes" id="UP001223016"/>
    </source>
</evidence>
<comment type="caution">
    <text evidence="2">The sequence shown here is derived from an EMBL/GenBank/DDBJ whole genome shotgun (WGS) entry which is preliminary data.</text>
</comment>
<name>A0ABT9CNH2_9PSED</name>
<feature type="domain" description="Dienelactone hydrolase" evidence="1">
    <location>
        <begin position="16"/>
        <end position="232"/>
    </location>
</feature>
<dbReference type="InterPro" id="IPR029058">
    <property type="entry name" value="AB_hydrolase_fold"/>
</dbReference>
<dbReference type="SUPFAM" id="SSF53474">
    <property type="entry name" value="alpha/beta-Hydrolases"/>
    <property type="match status" value="1"/>
</dbReference>
<dbReference type="RefSeq" id="WP_304574061.1">
    <property type="nucleotide sequence ID" value="NZ_JAUQOO010000001.1"/>
</dbReference>
<proteinExistence type="predicted"/>
<dbReference type="InterPro" id="IPR032710">
    <property type="entry name" value="NTF2-like_dom_sf"/>
</dbReference>
<dbReference type="EMBL" id="JAUQOO010000001">
    <property type="protein sequence ID" value="MDO7925671.1"/>
    <property type="molecule type" value="Genomic_DNA"/>
</dbReference>
<sequence>MKGQYVSVPAANGGQFQAYLATSVDGRGPGVVLCQEIFGVNLAMREVADLLAEEGYSVLVPDLYWRQQPGVQLGYTEADFGRAYELYQGFDEALGVEDIRASLKALAELPQCAPGALGVVGYCLGGKLAYLAACRLPEVACAVGYYGVGIENALAEIEGLQGRLVLHMAERDQFCPAEARTAIQQALLSKPGVEIYVYPGVDHAFARPRGDHYHKPSALLAHDRTIAALRRVLGPDYNLSDLWEEHIRHEFETRDVPATMATMVDEPYVNHIPTMTGGVGAKQLSRFYQHHFVHGNPKDMALTPLSRTVGASQIVDEFIMTFTHDSEIDWMLPGVAPTGRYVEIPMLGVVKFRGPKLYHEHIYWDQASVLVQIGLLDPKGLPVAGAVTAHKLLDESLPSNTLMPSWASSAELSAEGQ</sequence>
<dbReference type="GO" id="GO:0016787">
    <property type="term" value="F:hydrolase activity"/>
    <property type="evidence" value="ECO:0007669"/>
    <property type="project" value="UniProtKB-KW"/>
</dbReference>
<dbReference type="InterPro" id="IPR002925">
    <property type="entry name" value="Dienelactn_hydro"/>
</dbReference>
<evidence type="ECO:0000259" key="1">
    <source>
        <dbReference type="Pfam" id="PF01738"/>
    </source>
</evidence>
<protein>
    <submittedName>
        <fullName evidence="2">Dienelactone hydrolase family protein</fullName>
        <ecNumber evidence="2">3.1.-.-</ecNumber>
    </submittedName>
</protein>
<keyword evidence="3" id="KW-1185">Reference proteome</keyword>
<dbReference type="Proteomes" id="UP001223016">
    <property type="component" value="Unassembled WGS sequence"/>
</dbReference>
<evidence type="ECO:0000313" key="2">
    <source>
        <dbReference type="EMBL" id="MDO7925671.1"/>
    </source>
</evidence>
<dbReference type="InterPro" id="IPR051049">
    <property type="entry name" value="Dienelactone_hydrolase-like"/>
</dbReference>
<dbReference type="SUPFAM" id="SSF54427">
    <property type="entry name" value="NTF2-like"/>
    <property type="match status" value="1"/>
</dbReference>
<accession>A0ABT9CNH2</accession>
<dbReference type="PANTHER" id="PTHR46623">
    <property type="entry name" value="CARBOXYMETHYLENEBUTENOLIDASE-RELATED"/>
    <property type="match status" value="1"/>
</dbReference>